<dbReference type="CDD" id="cd04665">
    <property type="entry name" value="NUDIX_RppH"/>
    <property type="match status" value="1"/>
</dbReference>
<keyword evidence="1" id="KW-0378">Hydrolase</keyword>
<protein>
    <submittedName>
        <fullName evidence="3">Nucleoside triphosphatase YtkD</fullName>
    </submittedName>
</protein>
<dbReference type="SMR" id="A0A2A1KA24"/>
<feature type="domain" description="Nudix hydrolase" evidence="2">
    <location>
        <begin position="22"/>
        <end position="151"/>
    </location>
</feature>
<dbReference type="InterPro" id="IPR020084">
    <property type="entry name" value="NUDIX_hydrolase_CS"/>
</dbReference>
<dbReference type="PROSITE" id="PS00893">
    <property type="entry name" value="NUDIX_BOX"/>
    <property type="match status" value="1"/>
</dbReference>
<comment type="caution">
    <text evidence="3">The sequence shown here is derived from an EMBL/GenBank/DDBJ whole genome shotgun (WGS) entry which is preliminary data.</text>
</comment>
<dbReference type="RefSeq" id="WP_011275436.1">
    <property type="nucleotide sequence ID" value="NZ_CAJCGH010000018.1"/>
</dbReference>
<accession>A0A2A1KA24</accession>
<sequence>MEFLDKDNRRVTMSYKTNNDCPDGNHVLAIPLYKNQLLFTQHKMRGIEFPGGKVEEGEQSIQAIKRELFEETGGIPETIDYIAQYQVHTFDNSIFKKDVYIVKVKSFEEKSDYLETRGPLLFDNINSIPLDKQSYLIQDNAILKCVERMIELGYYRD</sequence>
<evidence type="ECO:0000259" key="2">
    <source>
        <dbReference type="PROSITE" id="PS51462"/>
    </source>
</evidence>
<dbReference type="InterPro" id="IPR000086">
    <property type="entry name" value="NUDIX_hydrolase_dom"/>
</dbReference>
<dbReference type="EMBL" id="PGWX01000523">
    <property type="protein sequence ID" value="PPJ69652.1"/>
    <property type="molecule type" value="Genomic_DNA"/>
</dbReference>
<evidence type="ECO:0000256" key="1">
    <source>
        <dbReference type="ARBA" id="ARBA00022801"/>
    </source>
</evidence>
<name>A0A2A1KA24_STAHA</name>
<organism evidence="3 4">
    <name type="scientific">Staphylococcus haemolyticus</name>
    <dbReference type="NCBI Taxonomy" id="1283"/>
    <lineage>
        <taxon>Bacteria</taxon>
        <taxon>Bacillati</taxon>
        <taxon>Bacillota</taxon>
        <taxon>Bacilli</taxon>
        <taxon>Bacillales</taxon>
        <taxon>Staphylococcaceae</taxon>
        <taxon>Staphylococcus</taxon>
    </lineage>
</organism>
<dbReference type="InterPro" id="IPR015797">
    <property type="entry name" value="NUDIX_hydrolase-like_dom_sf"/>
</dbReference>
<dbReference type="SUPFAM" id="SSF55811">
    <property type="entry name" value="Nudix"/>
    <property type="match status" value="1"/>
</dbReference>
<dbReference type="STRING" id="1283.ShL2_01020"/>
<evidence type="ECO:0000313" key="4">
    <source>
        <dbReference type="Proteomes" id="UP000238153"/>
    </source>
</evidence>
<reference evidence="3 4" key="1">
    <citation type="submission" date="2017-11" db="EMBL/GenBank/DDBJ databases">
        <authorList>
            <person name="Founou R.C."/>
            <person name="Founou L."/>
            <person name="Allam M."/>
            <person name="Ismail A."/>
            <person name="Essack S.Y."/>
        </authorList>
    </citation>
    <scope>NUCLEOTIDE SEQUENCE [LARGE SCALE GENOMIC DNA]</scope>
    <source>
        <strain evidence="3 4">G811N2B1</strain>
    </source>
</reference>
<dbReference type="GO" id="GO:0016787">
    <property type="term" value="F:hydrolase activity"/>
    <property type="evidence" value="ECO:0007669"/>
    <property type="project" value="UniProtKB-KW"/>
</dbReference>
<dbReference type="AlphaFoldDB" id="A0A2A1KA24"/>
<dbReference type="Gene3D" id="3.90.79.10">
    <property type="entry name" value="Nucleoside Triphosphate Pyrophosphohydrolase"/>
    <property type="match status" value="1"/>
</dbReference>
<dbReference type="Pfam" id="PF00293">
    <property type="entry name" value="NUDIX"/>
    <property type="match status" value="1"/>
</dbReference>
<proteinExistence type="predicted"/>
<evidence type="ECO:0000313" key="3">
    <source>
        <dbReference type="EMBL" id="PPJ69652.1"/>
    </source>
</evidence>
<dbReference type="Proteomes" id="UP000238153">
    <property type="component" value="Unassembled WGS sequence"/>
</dbReference>
<dbReference type="NCBIfam" id="TIGR02705">
    <property type="entry name" value="nudix_YtkD"/>
    <property type="match status" value="1"/>
</dbReference>
<dbReference type="InterPro" id="IPR014078">
    <property type="entry name" value="Nudix_YtkD"/>
</dbReference>
<dbReference type="PROSITE" id="PS51462">
    <property type="entry name" value="NUDIX"/>
    <property type="match status" value="1"/>
</dbReference>
<gene>
    <name evidence="3" type="primary">ytkD</name>
    <name evidence="3" type="ORF">CV019_13575</name>
</gene>
<dbReference type="OMA" id="WVICRYG"/>